<sequence length="120" mass="13967">MPKKLKYIVMEKNGIIDFEKVFSLEITTSKGQVFSRKRIENENGEVAFEFSCYQGIFHPVYDPSGLYFMVGYKGNIIKYVPEDDIFGDLMSNDADVLKKAINYVYQHAKHDFNKEKYGDK</sequence>
<comment type="caution">
    <text evidence="1">The sequence shown here is derived from an EMBL/GenBank/DDBJ whole genome shotgun (WGS) entry which is preliminary data.</text>
</comment>
<evidence type="ECO:0000313" key="1">
    <source>
        <dbReference type="EMBL" id="GJG33343.1"/>
    </source>
</evidence>
<name>A0AA37I1Y0_XYLRU</name>
<reference evidence="1" key="1">
    <citation type="submission" date="2021-08" db="EMBL/GenBank/DDBJ databases">
        <title>Prevotella lacticifex sp. nov., isolated from rumen of cow.</title>
        <authorList>
            <person name="Shinkai T."/>
            <person name="Ikeyama N."/>
            <person name="Kumagai M."/>
            <person name="Ohmori H."/>
            <person name="Sakamoto M."/>
            <person name="Ohkuma M."/>
            <person name="Mitsumori M."/>
        </authorList>
    </citation>
    <scope>NUCLEOTIDE SEQUENCE</scope>
    <source>
        <strain evidence="1">JCM 8259</strain>
    </source>
</reference>
<gene>
    <name evidence="1" type="ORF">PRMUPPPA20_14520</name>
</gene>
<dbReference type="Proteomes" id="UP000887097">
    <property type="component" value="Unassembled WGS sequence"/>
</dbReference>
<dbReference type="AlphaFoldDB" id="A0AA37I1Y0"/>
<dbReference type="EMBL" id="BPTT01000001">
    <property type="protein sequence ID" value="GJG33343.1"/>
    <property type="molecule type" value="Genomic_DNA"/>
</dbReference>
<evidence type="ECO:0000313" key="2">
    <source>
        <dbReference type="Proteomes" id="UP000887097"/>
    </source>
</evidence>
<accession>A0AA37I1Y0</accession>
<protein>
    <submittedName>
        <fullName evidence="1">Uncharacterized protein</fullName>
    </submittedName>
</protein>
<proteinExistence type="predicted"/>
<organism evidence="1 2">
    <name type="scientific">Xylanibacter ruminicola</name>
    <name type="common">Prevotella ruminicola</name>
    <dbReference type="NCBI Taxonomy" id="839"/>
    <lineage>
        <taxon>Bacteria</taxon>
        <taxon>Pseudomonadati</taxon>
        <taxon>Bacteroidota</taxon>
        <taxon>Bacteroidia</taxon>
        <taxon>Bacteroidales</taxon>
        <taxon>Prevotellaceae</taxon>
        <taxon>Xylanibacter</taxon>
    </lineage>
</organism>